<dbReference type="OrthoDB" id="1301080at2"/>
<gene>
    <name evidence="3" type="ORF">SAMN05444266_101633</name>
</gene>
<evidence type="ECO:0000313" key="3">
    <source>
        <dbReference type="EMBL" id="SHK93321.1"/>
    </source>
</evidence>
<dbReference type="Proteomes" id="UP000184420">
    <property type="component" value="Unassembled WGS sequence"/>
</dbReference>
<dbReference type="SMART" id="SM00387">
    <property type="entry name" value="HATPase_c"/>
    <property type="match status" value="1"/>
</dbReference>
<protein>
    <submittedName>
        <fullName evidence="3">Histidine kinase-, DNA gyrase B-, and HSP90-like ATPase</fullName>
    </submittedName>
</protein>
<dbReference type="PANTHER" id="PTHR43547">
    <property type="entry name" value="TWO-COMPONENT HISTIDINE KINASE"/>
    <property type="match status" value="1"/>
</dbReference>
<organism evidence="3 4">
    <name type="scientific">Chitinophaga jiangningensis</name>
    <dbReference type="NCBI Taxonomy" id="1419482"/>
    <lineage>
        <taxon>Bacteria</taxon>
        <taxon>Pseudomonadati</taxon>
        <taxon>Bacteroidota</taxon>
        <taxon>Chitinophagia</taxon>
        <taxon>Chitinophagales</taxon>
        <taxon>Chitinophagaceae</taxon>
        <taxon>Chitinophaga</taxon>
    </lineage>
</organism>
<dbReference type="SUPFAM" id="SSF55874">
    <property type="entry name" value="ATPase domain of HSP90 chaperone/DNA topoisomerase II/histidine kinase"/>
    <property type="match status" value="1"/>
</dbReference>
<keyword evidence="1" id="KW-0597">Phosphoprotein</keyword>
<dbReference type="InterPro" id="IPR003594">
    <property type="entry name" value="HATPase_dom"/>
</dbReference>
<feature type="domain" description="Histidine kinase" evidence="2">
    <location>
        <begin position="27"/>
        <end position="234"/>
    </location>
</feature>
<proteinExistence type="predicted"/>
<dbReference type="InterPro" id="IPR005467">
    <property type="entry name" value="His_kinase_dom"/>
</dbReference>
<dbReference type="PANTHER" id="PTHR43547:SF2">
    <property type="entry name" value="HYBRID SIGNAL TRANSDUCTION HISTIDINE KINASE C"/>
    <property type="match status" value="1"/>
</dbReference>
<name>A0A1M6WI13_9BACT</name>
<accession>A0A1M6WI13</accession>
<dbReference type="STRING" id="1419482.SAMN05444266_101633"/>
<dbReference type="EMBL" id="FRBL01000001">
    <property type="protein sequence ID" value="SHK93321.1"/>
    <property type="molecule type" value="Genomic_DNA"/>
</dbReference>
<dbReference type="PROSITE" id="PS50109">
    <property type="entry name" value="HIS_KIN"/>
    <property type="match status" value="1"/>
</dbReference>
<evidence type="ECO:0000313" key="4">
    <source>
        <dbReference type="Proteomes" id="UP000184420"/>
    </source>
</evidence>
<evidence type="ECO:0000256" key="1">
    <source>
        <dbReference type="ARBA" id="ARBA00022553"/>
    </source>
</evidence>
<evidence type="ECO:0000259" key="2">
    <source>
        <dbReference type="PROSITE" id="PS50109"/>
    </source>
</evidence>
<reference evidence="3 4" key="1">
    <citation type="submission" date="2016-11" db="EMBL/GenBank/DDBJ databases">
        <authorList>
            <person name="Jaros S."/>
            <person name="Januszkiewicz K."/>
            <person name="Wedrychowicz H."/>
        </authorList>
    </citation>
    <scope>NUCLEOTIDE SEQUENCE [LARGE SCALE GENOMIC DNA]</scope>
    <source>
        <strain evidence="3 4">DSM 27406</strain>
    </source>
</reference>
<dbReference type="Gene3D" id="3.30.565.10">
    <property type="entry name" value="Histidine kinase-like ATPase, C-terminal domain"/>
    <property type="match status" value="1"/>
</dbReference>
<dbReference type="InterPro" id="IPR036890">
    <property type="entry name" value="HATPase_C_sf"/>
</dbReference>
<dbReference type="AlphaFoldDB" id="A0A1M6WI13"/>
<keyword evidence="3" id="KW-0418">Kinase</keyword>
<dbReference type="Pfam" id="PF02518">
    <property type="entry name" value="HATPase_c"/>
    <property type="match status" value="1"/>
</dbReference>
<dbReference type="GO" id="GO:0000155">
    <property type="term" value="F:phosphorelay sensor kinase activity"/>
    <property type="evidence" value="ECO:0007669"/>
    <property type="project" value="TreeGrafter"/>
</dbReference>
<keyword evidence="4" id="KW-1185">Reference proteome</keyword>
<sequence>MMQTISFPKKESLQAPAADPIMLILASWGHDIMQQCSSILQINSMINKEDPEEVLEFLENTLSRIWTLHHVARSMYQFSKTQEDGLNFIDIDLNEFFTSRKEIAQYLISYSNRKLSWNMDLSGGTKTDPNKLCLILDNLITNACKYSPQESSIEVTVTSNNGELLITITNDYPSFPPHALEKIFDPYVRLDTTGPGCGIGLSTCKRLCRQLGGDIHAVSTTTTLSMLVRLPIAL</sequence>
<keyword evidence="3" id="KW-0808">Transferase</keyword>
<dbReference type="RefSeq" id="WP_073077927.1">
    <property type="nucleotide sequence ID" value="NZ_FRBL01000001.1"/>
</dbReference>